<dbReference type="GO" id="GO:0006631">
    <property type="term" value="P:fatty acid metabolic process"/>
    <property type="evidence" value="ECO:0007669"/>
    <property type="project" value="TreeGrafter"/>
</dbReference>
<sequence>MSVEDRFNAAVQIIRNLPKNGSFQPPYAMQLTFYSHYKQATEGSCKGSRPSFWDVVGRAKYDAWNGLRSMTKEEAMEKYVSEFVSTIKQLQCKASPEEVKEALSYSEPKHIALFRPLLGDITCLDNVPNEFHKLVGDGNAADDAERHSEDDIEKLDGDHDTDGEDYSDTFNHVQEDGPGQAEIVNGHSVQYQNMKNNNNNNNHIKAGGGDPNSYPPPPIAPYMGSNREPFPGGGVPPVSSSRGGWIAGESSLGFSAGDSFTAERAPSGGGRQPNNADAFSRIQPVDNLSYAVVRLQYTMDEVVRRLDNLERTLQERRRANRWSLLGGIQPHTLAAILLWPVLVQFVLYLLHRRRLRLRLK</sequence>
<name>A0A7M7KW15_VARDE</name>
<feature type="region of interest" description="Disordered" evidence="3">
    <location>
        <begin position="140"/>
        <end position="162"/>
    </location>
</feature>
<proteinExistence type="predicted"/>
<feature type="compositionally biased region" description="Basic and acidic residues" evidence="3">
    <location>
        <begin position="143"/>
        <end position="160"/>
    </location>
</feature>
<evidence type="ECO:0000256" key="4">
    <source>
        <dbReference type="SAM" id="Phobius"/>
    </source>
</evidence>
<dbReference type="InterPro" id="IPR035984">
    <property type="entry name" value="Acyl-CoA-binding_sf"/>
</dbReference>
<keyword evidence="4" id="KW-1133">Transmembrane helix</keyword>
<feature type="transmembrane region" description="Helical" evidence="4">
    <location>
        <begin position="333"/>
        <end position="350"/>
    </location>
</feature>
<dbReference type="KEGG" id="vde:111255294"/>
<dbReference type="GeneID" id="111255294"/>
<dbReference type="InterPro" id="IPR000582">
    <property type="entry name" value="Acyl-CoA-binding_protein"/>
</dbReference>
<protein>
    <recommendedName>
        <fullName evidence="5">ACB domain-containing protein</fullName>
    </recommendedName>
</protein>
<dbReference type="RefSeq" id="XP_022672832.1">
    <property type="nucleotide sequence ID" value="XM_022817097.1"/>
</dbReference>
<evidence type="ECO:0000256" key="3">
    <source>
        <dbReference type="SAM" id="MobiDB-lite"/>
    </source>
</evidence>
<feature type="domain" description="ACB" evidence="5">
    <location>
        <begin position="3"/>
        <end position="92"/>
    </location>
</feature>
<dbReference type="InParanoid" id="A0A7M7KW15"/>
<dbReference type="FunCoup" id="A0A7M7KW15">
    <property type="interactions" value="496"/>
</dbReference>
<evidence type="ECO:0000256" key="1">
    <source>
        <dbReference type="ARBA" id="ARBA00023121"/>
    </source>
</evidence>
<dbReference type="FunFam" id="1.20.80.10:FF:000010">
    <property type="entry name" value="Acyl-CoA-binding domain-containing protein 5"/>
    <property type="match status" value="1"/>
</dbReference>
<evidence type="ECO:0000259" key="5">
    <source>
        <dbReference type="PROSITE" id="PS51228"/>
    </source>
</evidence>
<dbReference type="PANTHER" id="PTHR23310">
    <property type="entry name" value="ACYL-COA-BINDING PROTEIN, ACBP"/>
    <property type="match status" value="1"/>
</dbReference>
<dbReference type="GO" id="GO:0000062">
    <property type="term" value="F:fatty-acyl-CoA binding"/>
    <property type="evidence" value="ECO:0007669"/>
    <property type="project" value="InterPro"/>
</dbReference>
<dbReference type="Proteomes" id="UP000594260">
    <property type="component" value="Unplaced"/>
</dbReference>
<dbReference type="Pfam" id="PF00887">
    <property type="entry name" value="ACBP"/>
    <property type="match status" value="1"/>
</dbReference>
<dbReference type="PRINTS" id="PR00689">
    <property type="entry name" value="ACOABINDINGP"/>
</dbReference>
<dbReference type="InterPro" id="IPR014352">
    <property type="entry name" value="FERM/acyl-CoA-bd_prot_sf"/>
</dbReference>
<evidence type="ECO:0000313" key="7">
    <source>
        <dbReference type="Proteomes" id="UP000594260"/>
    </source>
</evidence>
<feature type="coiled-coil region" evidence="2">
    <location>
        <begin position="292"/>
        <end position="319"/>
    </location>
</feature>
<dbReference type="EnsemblMetazoa" id="XM_022817097">
    <property type="protein sequence ID" value="XP_022672832"/>
    <property type="gene ID" value="LOC111255294"/>
</dbReference>
<evidence type="ECO:0000313" key="6">
    <source>
        <dbReference type="EnsemblMetazoa" id="XP_022672832"/>
    </source>
</evidence>
<keyword evidence="4" id="KW-0812">Transmembrane</keyword>
<dbReference type="SUPFAM" id="SSF47027">
    <property type="entry name" value="Acyl-CoA binding protein"/>
    <property type="match status" value="1"/>
</dbReference>
<dbReference type="GO" id="GO:0005737">
    <property type="term" value="C:cytoplasm"/>
    <property type="evidence" value="ECO:0007669"/>
    <property type="project" value="TreeGrafter"/>
</dbReference>
<evidence type="ECO:0000256" key="2">
    <source>
        <dbReference type="SAM" id="Coils"/>
    </source>
</evidence>
<dbReference type="PANTHER" id="PTHR23310:SF77">
    <property type="entry name" value="LD25952P"/>
    <property type="match status" value="1"/>
</dbReference>
<keyword evidence="7" id="KW-1185">Reference proteome</keyword>
<reference evidence="6" key="1">
    <citation type="submission" date="2021-01" db="UniProtKB">
        <authorList>
            <consortium name="EnsemblMetazoa"/>
        </authorList>
    </citation>
    <scope>IDENTIFICATION</scope>
</reference>
<dbReference type="GO" id="GO:0019915">
    <property type="term" value="P:lipid storage"/>
    <property type="evidence" value="ECO:0007669"/>
    <property type="project" value="UniProtKB-ARBA"/>
</dbReference>
<keyword evidence="2" id="KW-0175">Coiled coil</keyword>
<accession>A0A7M7KW15</accession>
<organism evidence="6 7">
    <name type="scientific">Varroa destructor</name>
    <name type="common">Honeybee mite</name>
    <dbReference type="NCBI Taxonomy" id="109461"/>
    <lineage>
        <taxon>Eukaryota</taxon>
        <taxon>Metazoa</taxon>
        <taxon>Ecdysozoa</taxon>
        <taxon>Arthropoda</taxon>
        <taxon>Chelicerata</taxon>
        <taxon>Arachnida</taxon>
        <taxon>Acari</taxon>
        <taxon>Parasitiformes</taxon>
        <taxon>Mesostigmata</taxon>
        <taxon>Gamasina</taxon>
        <taxon>Dermanyssoidea</taxon>
        <taxon>Varroidae</taxon>
        <taxon>Varroa</taxon>
    </lineage>
</organism>
<feature type="region of interest" description="Disordered" evidence="3">
    <location>
        <begin position="258"/>
        <end position="278"/>
    </location>
</feature>
<dbReference type="OMA" id="RNPSWWP"/>
<dbReference type="PROSITE" id="PS51228">
    <property type="entry name" value="ACB_2"/>
    <property type="match status" value="1"/>
</dbReference>
<keyword evidence="4" id="KW-0472">Membrane</keyword>
<dbReference type="AlphaFoldDB" id="A0A7M7KW15"/>
<dbReference type="Gene3D" id="1.20.80.10">
    <property type="match status" value="1"/>
</dbReference>
<dbReference type="OrthoDB" id="71307at2759"/>
<keyword evidence="1" id="KW-0446">Lipid-binding</keyword>